<dbReference type="RefSeq" id="WP_270078800.1">
    <property type="nucleotide sequence ID" value="NZ_CP115174.1"/>
</dbReference>
<accession>A0ABY7NXS3</accession>
<reference evidence="1 2" key="1">
    <citation type="submission" date="2022-12" db="EMBL/GenBank/DDBJ databases">
        <title>Sphingomonas abieness sp. nov., an endophytic bacterium isolated from Abies koreana.</title>
        <authorList>
            <person name="Jiang L."/>
            <person name="Lee J."/>
        </authorList>
    </citation>
    <scope>NUCLEOTIDE SEQUENCE [LARGE SCALE GENOMIC DNA]</scope>
    <source>
        <strain evidence="2">PAMB 00755</strain>
    </source>
</reference>
<evidence type="ECO:0000313" key="2">
    <source>
        <dbReference type="Proteomes" id="UP001210865"/>
    </source>
</evidence>
<sequence>MTNFLPYLDDLAGPRPSRIENTHPGVYTCHDTTSAPLASAVGFQFSNYERQAEQYKKAYCTIDNPLHEASVPFSGMSASRHAIDAGLRRELGQGAAIPFSPSSGT</sequence>
<dbReference type="Proteomes" id="UP001210865">
    <property type="component" value="Chromosome"/>
</dbReference>
<organism evidence="1 2">
    <name type="scientific">Sphingomonas abietis</name>
    <dbReference type="NCBI Taxonomy" id="3012344"/>
    <lineage>
        <taxon>Bacteria</taxon>
        <taxon>Pseudomonadati</taxon>
        <taxon>Pseudomonadota</taxon>
        <taxon>Alphaproteobacteria</taxon>
        <taxon>Sphingomonadales</taxon>
        <taxon>Sphingomonadaceae</taxon>
        <taxon>Sphingomonas</taxon>
    </lineage>
</organism>
<evidence type="ECO:0000313" key="1">
    <source>
        <dbReference type="EMBL" id="WBO24171.1"/>
    </source>
</evidence>
<dbReference type="EMBL" id="CP115174">
    <property type="protein sequence ID" value="WBO24171.1"/>
    <property type="molecule type" value="Genomic_DNA"/>
</dbReference>
<keyword evidence="2" id="KW-1185">Reference proteome</keyword>
<proteinExistence type="predicted"/>
<name>A0ABY7NXS3_9SPHN</name>
<gene>
    <name evidence="1" type="ORF">PBT88_08725</name>
</gene>
<protein>
    <submittedName>
        <fullName evidence="1">Uncharacterized protein</fullName>
    </submittedName>
</protein>